<evidence type="ECO:0000256" key="2">
    <source>
        <dbReference type="ARBA" id="ARBA00022801"/>
    </source>
</evidence>
<dbReference type="InterPro" id="IPR029058">
    <property type="entry name" value="AB_hydrolase_fold"/>
</dbReference>
<dbReference type="SUPFAM" id="SSF53474">
    <property type="entry name" value="alpha/beta-Hydrolases"/>
    <property type="match status" value="1"/>
</dbReference>
<protein>
    <submittedName>
        <fullName evidence="4">Carboxylesterase 2</fullName>
    </submittedName>
</protein>
<dbReference type="Gene3D" id="3.40.50.1820">
    <property type="entry name" value="alpha/beta hydrolase"/>
    <property type="match status" value="1"/>
</dbReference>
<reference evidence="4 5" key="1">
    <citation type="submission" date="2020-07" db="EMBL/GenBank/DDBJ databases">
        <title>A new beta-1,3-glucan-decomposing anaerobic bacterium isolated from anoxic soil subjected to biological soil disinfestation.</title>
        <authorList>
            <person name="Ueki A."/>
            <person name="Tonouchi A."/>
        </authorList>
    </citation>
    <scope>NUCLEOTIDE SEQUENCE [LARGE SCALE GENOMIC DNA]</scope>
    <source>
        <strain evidence="4 5">TW1</strain>
    </source>
</reference>
<keyword evidence="5" id="KW-1185">Reference proteome</keyword>
<keyword evidence="2" id="KW-0378">Hydrolase</keyword>
<accession>A0A6V8SB21</accession>
<dbReference type="Pfam" id="PF02230">
    <property type="entry name" value="Abhydrolase_2"/>
    <property type="match status" value="1"/>
</dbReference>
<evidence type="ECO:0000313" key="5">
    <source>
        <dbReference type="Proteomes" id="UP000580568"/>
    </source>
</evidence>
<organism evidence="4 5">
    <name type="scientific">Clostridium fungisolvens</name>
    <dbReference type="NCBI Taxonomy" id="1604897"/>
    <lineage>
        <taxon>Bacteria</taxon>
        <taxon>Bacillati</taxon>
        <taxon>Bacillota</taxon>
        <taxon>Clostridia</taxon>
        <taxon>Eubacteriales</taxon>
        <taxon>Clostridiaceae</taxon>
        <taxon>Clostridium</taxon>
    </lineage>
</organism>
<dbReference type="GO" id="GO:0016787">
    <property type="term" value="F:hydrolase activity"/>
    <property type="evidence" value="ECO:0007669"/>
    <property type="project" value="UniProtKB-KW"/>
</dbReference>
<dbReference type="InterPro" id="IPR050565">
    <property type="entry name" value="LYPA1-2/EST-like"/>
</dbReference>
<evidence type="ECO:0000313" key="4">
    <source>
        <dbReference type="EMBL" id="GFP74051.1"/>
    </source>
</evidence>
<dbReference type="PANTHER" id="PTHR10655:SF17">
    <property type="entry name" value="LYSOPHOSPHOLIPASE-LIKE PROTEIN 1"/>
    <property type="match status" value="1"/>
</dbReference>
<dbReference type="RefSeq" id="WP_183275641.1">
    <property type="nucleotide sequence ID" value="NZ_BLZR01000001.1"/>
</dbReference>
<dbReference type="PANTHER" id="PTHR10655">
    <property type="entry name" value="LYSOPHOSPHOLIPASE-RELATED"/>
    <property type="match status" value="1"/>
</dbReference>
<comment type="caution">
    <text evidence="4">The sequence shown here is derived from an EMBL/GenBank/DDBJ whole genome shotgun (WGS) entry which is preliminary data.</text>
</comment>
<evidence type="ECO:0000259" key="3">
    <source>
        <dbReference type="Pfam" id="PF02230"/>
    </source>
</evidence>
<dbReference type="Proteomes" id="UP000580568">
    <property type="component" value="Unassembled WGS sequence"/>
</dbReference>
<evidence type="ECO:0000256" key="1">
    <source>
        <dbReference type="ARBA" id="ARBA00006499"/>
    </source>
</evidence>
<comment type="similarity">
    <text evidence="1">Belongs to the AB hydrolase superfamily. AB hydrolase 2 family.</text>
</comment>
<dbReference type="AlphaFoldDB" id="A0A6V8SB21"/>
<dbReference type="EMBL" id="BLZR01000001">
    <property type="protein sequence ID" value="GFP74051.1"/>
    <property type="molecule type" value="Genomic_DNA"/>
</dbReference>
<dbReference type="InterPro" id="IPR003140">
    <property type="entry name" value="PLipase/COase/thioEstase"/>
</dbReference>
<name>A0A6V8SB21_9CLOT</name>
<feature type="domain" description="Phospholipase/carboxylesterase/thioesterase" evidence="3">
    <location>
        <begin position="60"/>
        <end position="209"/>
    </location>
</feature>
<proteinExistence type="inferred from homology"/>
<sequence>MDGQLTYKIYLPRNIKEGEKYPVIYAMHGMGSDEEDILSLIGELKNDFILIGIRGSIIQGRGFAYFSIKGYGNPDRESFDKAVKSLEEFIHNAAVAYPIDNNRQYLLGFSQGSILSMSLALVMGNKIKGIAALSGYIPRFVKEEYKIKSVEDVSVFISHGEFDPIFPLDIGKDNYEFFRERSRNVSFKTYPSGHEVSLKNINDVIRWLNDERQKEVKK</sequence>
<gene>
    <name evidence="4" type="ORF">bsdtw1_00089</name>
</gene>